<dbReference type="NCBIfam" id="TIGR00231">
    <property type="entry name" value="small_GTP"/>
    <property type="match status" value="1"/>
</dbReference>
<feature type="transmembrane region" description="Helical" evidence="16">
    <location>
        <begin position="270"/>
        <end position="292"/>
    </location>
</feature>
<feature type="transmembrane region" description="Helical" evidence="16">
    <location>
        <begin position="544"/>
        <end position="563"/>
    </location>
</feature>
<keyword evidence="2" id="KW-0813">Transport</keyword>
<comment type="subcellular location">
    <subcellularLocation>
        <location evidence="1">Cell inner membrane</location>
        <topology evidence="1">Multi-pass membrane protein</topology>
    </subcellularLocation>
</comment>
<feature type="binding site" evidence="14">
    <location>
        <begin position="33"/>
        <end position="37"/>
    </location>
    <ligand>
        <name>GTP</name>
        <dbReference type="ChEBI" id="CHEBI:37565"/>
        <label>1</label>
    </ligand>
</feature>
<evidence type="ECO:0000256" key="11">
    <source>
        <dbReference type="ARBA" id="ARBA00023134"/>
    </source>
</evidence>
<evidence type="ECO:0000256" key="3">
    <source>
        <dbReference type="ARBA" id="ARBA00022475"/>
    </source>
</evidence>
<dbReference type="GO" id="GO:0046872">
    <property type="term" value="F:metal ion binding"/>
    <property type="evidence" value="ECO:0007669"/>
    <property type="project" value="UniProtKB-KW"/>
</dbReference>
<dbReference type="STRING" id="573063.Metin_0983"/>
<dbReference type="InterPro" id="IPR027417">
    <property type="entry name" value="P-loop_NTPase"/>
</dbReference>
<sequence>MKEIALIGNPNVGKSSLFHKLTKENVYIGNWPGVTVEKKEGLFKYKDEKFKVIDLPGLYTLSSEGIDQKIAIDYLINNKPDLVINILDSTALEKNLYLTLELLDLGIKPLLVLNKIDKAEELGIKIDVEKLKEKLNLEVIPISVIKDINIDKLIEKIYELSKKQGDKKITLYSKEIEEKIKKLEEKFKDKKISRFLATKELGDEIVKERYRVIEEIIKECVKVEKKEDITNLLDEVILSKYGYLVMIPIFWLLFNFTFKTSAPLVDLISLFFNTLASYIKSLGNNFFINLLADGVIEGVGTVLSFIPILAFMFIFLAILEESGYLSRVPYLLDSILKKLGLPGEASIPLIISYGCNVPGVIATRVIRDRADRIITAIISPFIPCTARLPIFAFFIAMFFKSYQGILLVFYYFLGLFVAIFLTLILRRVVFKTPPMELIIELPHYNVPTFSSIFRNTWFRVKAFLYKASTIILLGSILIYLLTYPTPENSLSYYVGETLSHIFIQNWDWRAVVSLIYGVIAKELVVSSLEILYKGNLSFTLPSALSYLVFSLLYFPCIATLATLKSEVGWKWALFSMISSLLIAYILSSLIYAIASLILG</sequence>
<accession>D5VST8</accession>
<dbReference type="Pfam" id="PF07670">
    <property type="entry name" value="Gate"/>
    <property type="match status" value="2"/>
</dbReference>
<dbReference type="KEGG" id="mif:Metin_0983"/>
<dbReference type="GO" id="GO:0005886">
    <property type="term" value="C:plasma membrane"/>
    <property type="evidence" value="ECO:0007669"/>
    <property type="project" value="UniProtKB-SubCell"/>
</dbReference>
<keyword evidence="11 14" id="KW-0342">GTP-binding</keyword>
<dbReference type="eggNOG" id="arCOG00359">
    <property type="taxonomic scope" value="Archaea"/>
</dbReference>
<feature type="transmembrane region" description="Helical" evidence="16">
    <location>
        <begin position="241"/>
        <end position="258"/>
    </location>
</feature>
<dbReference type="GO" id="GO:0015093">
    <property type="term" value="F:ferrous iron transmembrane transporter activity"/>
    <property type="evidence" value="ECO:0007669"/>
    <property type="project" value="UniProtKB-UniRule"/>
</dbReference>
<keyword evidence="12 16" id="KW-0472">Membrane</keyword>
<keyword evidence="4" id="KW-0410">Iron transport</keyword>
<dbReference type="InterPro" id="IPR011642">
    <property type="entry name" value="Gate_dom"/>
</dbReference>
<dbReference type="InterPro" id="IPR006073">
    <property type="entry name" value="GTP-bd"/>
</dbReference>
<keyword evidence="8 16" id="KW-1133">Transmembrane helix</keyword>
<dbReference type="CDD" id="cd01879">
    <property type="entry name" value="FeoB"/>
    <property type="match status" value="1"/>
</dbReference>
<feature type="transmembrane region" description="Helical" evidence="16">
    <location>
        <begin position="569"/>
        <end position="598"/>
    </location>
</feature>
<dbReference type="FunFam" id="3.40.50.300:FF:000426">
    <property type="entry name" value="Ferrous iron transport protein B"/>
    <property type="match status" value="1"/>
</dbReference>
<evidence type="ECO:0000256" key="12">
    <source>
        <dbReference type="ARBA" id="ARBA00023136"/>
    </source>
</evidence>
<evidence type="ECO:0000256" key="7">
    <source>
        <dbReference type="ARBA" id="ARBA00022741"/>
    </source>
</evidence>
<keyword evidence="3" id="KW-1003">Cell membrane</keyword>
<keyword evidence="19" id="KW-1185">Reference proteome</keyword>
<dbReference type="Pfam" id="PF07664">
    <property type="entry name" value="FeoB_C"/>
    <property type="match status" value="1"/>
</dbReference>
<evidence type="ECO:0000256" key="15">
    <source>
        <dbReference type="PIRSR" id="PIRSR603373-2"/>
    </source>
</evidence>
<keyword evidence="7 14" id="KW-0547">Nucleotide-binding</keyword>
<evidence type="ECO:0000256" key="13">
    <source>
        <dbReference type="NCBIfam" id="TIGR00437"/>
    </source>
</evidence>
<feature type="binding site" evidence="14">
    <location>
        <begin position="8"/>
        <end position="15"/>
    </location>
    <ligand>
        <name>GTP</name>
        <dbReference type="ChEBI" id="CHEBI:37565"/>
        <label>1</label>
    </ligand>
</feature>
<keyword evidence="6 16" id="KW-0812">Transmembrane</keyword>
<evidence type="ECO:0000256" key="10">
    <source>
        <dbReference type="ARBA" id="ARBA00023065"/>
    </source>
</evidence>
<dbReference type="OrthoDB" id="85305at2157"/>
<evidence type="ECO:0000259" key="17">
    <source>
        <dbReference type="PROSITE" id="PS51711"/>
    </source>
</evidence>
<evidence type="ECO:0000256" key="8">
    <source>
        <dbReference type="ARBA" id="ARBA00022989"/>
    </source>
</evidence>
<feature type="binding site" evidence="14">
    <location>
        <begin position="54"/>
        <end position="57"/>
    </location>
    <ligand>
        <name>GTP</name>
        <dbReference type="ChEBI" id="CHEBI:37565"/>
        <label>1</label>
    </ligand>
</feature>
<dbReference type="PROSITE" id="PS51711">
    <property type="entry name" value="G_FEOB"/>
    <property type="match status" value="1"/>
</dbReference>
<evidence type="ECO:0000256" key="4">
    <source>
        <dbReference type="ARBA" id="ARBA00022496"/>
    </source>
</evidence>
<feature type="binding site" evidence="15">
    <location>
        <position position="22"/>
    </location>
    <ligand>
        <name>Mg(2+)</name>
        <dbReference type="ChEBI" id="CHEBI:18420"/>
        <label>1</label>
    </ligand>
</feature>
<feature type="transmembrane region" description="Helical" evidence="16">
    <location>
        <begin position="373"/>
        <end position="399"/>
    </location>
</feature>
<gene>
    <name evidence="18" type="ordered locus">Metin_0983</name>
</gene>
<dbReference type="InterPro" id="IPR050860">
    <property type="entry name" value="FeoB_GTPase"/>
</dbReference>
<feature type="transmembrane region" description="Helical" evidence="16">
    <location>
        <begin position="514"/>
        <end position="532"/>
    </location>
</feature>
<dbReference type="PANTHER" id="PTHR43185">
    <property type="entry name" value="FERROUS IRON TRANSPORT PROTEIN B"/>
    <property type="match status" value="1"/>
</dbReference>
<evidence type="ECO:0000256" key="6">
    <source>
        <dbReference type="ARBA" id="ARBA00022692"/>
    </source>
</evidence>
<dbReference type="InterPro" id="IPR011640">
    <property type="entry name" value="Fe2_transport_prot_B_C"/>
</dbReference>
<protein>
    <recommendedName>
        <fullName evidence="13">Ferrous iron transport protein B</fullName>
    </recommendedName>
</protein>
<evidence type="ECO:0000256" key="5">
    <source>
        <dbReference type="ARBA" id="ARBA00022519"/>
    </source>
</evidence>
<name>D5VST8_METIM</name>
<keyword evidence="9" id="KW-0408">Iron</keyword>
<keyword evidence="5" id="KW-0997">Cell inner membrane</keyword>
<dbReference type="GeneID" id="9131996"/>
<feature type="transmembrane region" description="Helical" evidence="16">
    <location>
        <begin position="298"/>
        <end position="319"/>
    </location>
</feature>
<dbReference type="Gene3D" id="3.40.50.300">
    <property type="entry name" value="P-loop containing nucleotide triphosphate hydrolases"/>
    <property type="match status" value="1"/>
</dbReference>
<evidence type="ECO:0000256" key="2">
    <source>
        <dbReference type="ARBA" id="ARBA00022448"/>
    </source>
</evidence>
<keyword evidence="15" id="KW-0460">Magnesium</keyword>
<reference evidence="18" key="1">
    <citation type="submission" date="2010-04" db="EMBL/GenBank/DDBJ databases">
        <title>Complete sequence of Methanocaldococcus infernus ME.</title>
        <authorList>
            <consortium name="US DOE Joint Genome Institute"/>
            <person name="Lucas S."/>
            <person name="Copeland A."/>
            <person name="Lapidus A."/>
            <person name="Cheng J.-F."/>
            <person name="Bruce D."/>
            <person name="Goodwin L."/>
            <person name="Pitluck S."/>
            <person name="Munk A.C."/>
            <person name="Detter J.C."/>
            <person name="Han C."/>
            <person name="Tapia R."/>
            <person name="Land M."/>
            <person name="Hauser L."/>
            <person name="Kyrpides N."/>
            <person name="Mikhailova N."/>
            <person name="Sieprawska-Lupa M."/>
            <person name="Whitman W.B."/>
            <person name="Woyke T."/>
        </authorList>
    </citation>
    <scope>NUCLEOTIDE SEQUENCE [LARGE SCALE GENOMIC DNA]</scope>
    <source>
        <strain evidence="18">ME</strain>
    </source>
</reference>
<dbReference type="RefSeq" id="WP_013100386.1">
    <property type="nucleotide sequence ID" value="NC_014122.1"/>
</dbReference>
<dbReference type="GO" id="GO:0005525">
    <property type="term" value="F:GTP binding"/>
    <property type="evidence" value="ECO:0007669"/>
    <property type="project" value="UniProtKB-KW"/>
</dbReference>
<feature type="binding site" evidence="14">
    <location>
        <begin position="114"/>
        <end position="117"/>
    </location>
    <ligand>
        <name>GTP</name>
        <dbReference type="ChEBI" id="CHEBI:37565"/>
        <label>1</label>
    </ligand>
</feature>
<evidence type="ECO:0000256" key="14">
    <source>
        <dbReference type="PIRSR" id="PIRSR603373-1"/>
    </source>
</evidence>
<dbReference type="NCBIfam" id="TIGR00437">
    <property type="entry name" value="feoB"/>
    <property type="match status" value="1"/>
</dbReference>
<dbReference type="InterPro" id="IPR003373">
    <property type="entry name" value="Fe2_transport_prot-B"/>
</dbReference>
<organism evidence="18 19">
    <name type="scientific">Methanocaldococcus infernus (strain DSM 11812 / JCM 15783 / ME)</name>
    <dbReference type="NCBI Taxonomy" id="573063"/>
    <lineage>
        <taxon>Archaea</taxon>
        <taxon>Methanobacteriati</taxon>
        <taxon>Methanobacteriota</taxon>
        <taxon>Methanomada group</taxon>
        <taxon>Methanococci</taxon>
        <taxon>Methanococcales</taxon>
        <taxon>Methanocaldococcaceae</taxon>
        <taxon>Methanocaldococcus</taxon>
    </lineage>
</organism>
<feature type="transmembrane region" description="Helical" evidence="16">
    <location>
        <begin position="463"/>
        <end position="482"/>
    </location>
</feature>
<dbReference type="InterPro" id="IPR030389">
    <property type="entry name" value="G_FEOB_dom"/>
</dbReference>
<evidence type="ECO:0000256" key="1">
    <source>
        <dbReference type="ARBA" id="ARBA00004429"/>
    </source>
</evidence>
<feature type="domain" description="FeoB-type G" evidence="17">
    <location>
        <begin position="1"/>
        <end position="163"/>
    </location>
</feature>
<evidence type="ECO:0000313" key="18">
    <source>
        <dbReference type="EMBL" id="ADG13641.1"/>
    </source>
</evidence>
<dbReference type="PRINTS" id="PR00326">
    <property type="entry name" value="GTP1OBG"/>
</dbReference>
<dbReference type="SUPFAM" id="SSF52540">
    <property type="entry name" value="P-loop containing nucleoside triphosphate hydrolases"/>
    <property type="match status" value="1"/>
</dbReference>
<evidence type="ECO:0000256" key="9">
    <source>
        <dbReference type="ARBA" id="ARBA00023004"/>
    </source>
</evidence>
<dbReference type="EMBL" id="CP002009">
    <property type="protein sequence ID" value="ADG13641.1"/>
    <property type="molecule type" value="Genomic_DNA"/>
</dbReference>
<proteinExistence type="predicted"/>
<dbReference type="Proteomes" id="UP000002061">
    <property type="component" value="Chromosome"/>
</dbReference>
<dbReference type="Pfam" id="PF02421">
    <property type="entry name" value="FeoB_N"/>
    <property type="match status" value="1"/>
</dbReference>
<keyword evidence="10" id="KW-0406">Ion transport</keyword>
<dbReference type="HOGENOM" id="CLU_013350_3_0_2"/>
<keyword evidence="15" id="KW-0479">Metal-binding</keyword>
<dbReference type="AlphaFoldDB" id="D5VST8"/>
<evidence type="ECO:0000313" key="19">
    <source>
        <dbReference type="Proteomes" id="UP000002061"/>
    </source>
</evidence>
<feature type="transmembrane region" description="Helical" evidence="16">
    <location>
        <begin position="405"/>
        <end position="425"/>
    </location>
</feature>
<dbReference type="InterPro" id="IPR005225">
    <property type="entry name" value="Small_GTP-bd"/>
</dbReference>
<dbReference type="PANTHER" id="PTHR43185:SF1">
    <property type="entry name" value="FE(2+) TRANSPORTER FEOB"/>
    <property type="match status" value="1"/>
</dbReference>
<evidence type="ECO:0000256" key="16">
    <source>
        <dbReference type="SAM" id="Phobius"/>
    </source>
</evidence>